<dbReference type="AlphaFoldDB" id="I4Y5Q8"/>
<dbReference type="EMBL" id="JH668253">
    <property type="protein sequence ID" value="EIM19300.1"/>
    <property type="molecule type" value="Genomic_DNA"/>
</dbReference>
<evidence type="ECO:0000256" key="2">
    <source>
        <dbReference type="ARBA" id="ARBA00022692"/>
    </source>
</evidence>
<feature type="chain" id="PRO_5003698566" description="Translocon-associated protein subunit alpha" evidence="10">
    <location>
        <begin position="18"/>
        <end position="258"/>
    </location>
</feature>
<organism evidence="11 12">
    <name type="scientific">Wallemia mellicola (strain ATCC MYA-4683 / CBS 633.66)</name>
    <name type="common">Wallemia sebi (CBS 633.66)</name>
    <dbReference type="NCBI Taxonomy" id="671144"/>
    <lineage>
        <taxon>Eukaryota</taxon>
        <taxon>Fungi</taxon>
        <taxon>Dikarya</taxon>
        <taxon>Basidiomycota</taxon>
        <taxon>Wallemiomycotina</taxon>
        <taxon>Wallemiomycetes</taxon>
        <taxon>Wallemiales</taxon>
        <taxon>Wallemiaceae</taxon>
        <taxon>Wallemia</taxon>
    </lineage>
</organism>
<evidence type="ECO:0000313" key="11">
    <source>
        <dbReference type="EMBL" id="EIM19300.1"/>
    </source>
</evidence>
<evidence type="ECO:0000256" key="4">
    <source>
        <dbReference type="ARBA" id="ARBA00022824"/>
    </source>
</evidence>
<reference evidence="11 12" key="1">
    <citation type="journal article" date="2012" name="Fungal Genet. Biol.">
        <title>The genome of the xerotolerant mold Wallemia sebi reveals adaptations to osmotic stress and suggests cryptic sexual reproduction.</title>
        <authorList>
            <person name="Padamsee M."/>
            <person name="Kumar T.K.A."/>
            <person name="Riley R."/>
            <person name="Binder M."/>
            <person name="Boyd A."/>
            <person name="Calvo A.M."/>
            <person name="Furukawa K."/>
            <person name="Hesse C."/>
            <person name="Hohmann S."/>
            <person name="James T.Y."/>
            <person name="LaButti K."/>
            <person name="Lapidus A."/>
            <person name="Lindquist E."/>
            <person name="Lucas S."/>
            <person name="Miller K."/>
            <person name="Shantappa S."/>
            <person name="Grigoriev I.V."/>
            <person name="Hibbett D.S."/>
            <person name="McLaughlin D.J."/>
            <person name="Spatafora J.W."/>
            <person name="Aime M.C."/>
        </authorList>
    </citation>
    <scope>NUCLEOTIDE SEQUENCE [LARGE SCALE GENOMIC DNA]</scope>
    <source>
        <strain evidence="12">ATCC MYA-4683 / CBS 633.66</strain>
    </source>
</reference>
<dbReference type="KEGG" id="wse:WALSEDRAFT_61555"/>
<feature type="region of interest" description="Disordered" evidence="9">
    <location>
        <begin position="186"/>
        <end position="258"/>
    </location>
</feature>
<evidence type="ECO:0008006" key="13">
    <source>
        <dbReference type="Google" id="ProtNLM"/>
    </source>
</evidence>
<keyword evidence="4" id="KW-0256">Endoplasmic reticulum</keyword>
<comment type="subcellular location">
    <subcellularLocation>
        <location evidence="1">Endoplasmic reticulum membrane</location>
        <topology evidence="1">Single-pass type I membrane protein</topology>
    </subcellularLocation>
</comment>
<evidence type="ECO:0000256" key="9">
    <source>
        <dbReference type="SAM" id="MobiDB-lite"/>
    </source>
</evidence>
<evidence type="ECO:0000256" key="3">
    <source>
        <dbReference type="ARBA" id="ARBA00022729"/>
    </source>
</evidence>
<keyword evidence="2" id="KW-0812">Transmembrane</keyword>
<evidence type="ECO:0000256" key="8">
    <source>
        <dbReference type="ARBA" id="ARBA00038311"/>
    </source>
</evidence>
<gene>
    <name evidence="11" type="ORF">WALSEDRAFT_61555</name>
</gene>
<dbReference type="Pfam" id="PF03896">
    <property type="entry name" value="TRAP_alpha"/>
    <property type="match status" value="1"/>
</dbReference>
<dbReference type="InParanoid" id="I4Y5Q8"/>
<comment type="similarity">
    <text evidence="8">Belongs to the IRC22 family.</text>
</comment>
<name>I4Y5Q8_WALMC</name>
<dbReference type="PANTHER" id="PTHR12924:SF0">
    <property type="entry name" value="TRANSLOCON-ASSOCIATED PROTEIN SUBUNIT ALPHA"/>
    <property type="match status" value="1"/>
</dbReference>
<dbReference type="PANTHER" id="PTHR12924">
    <property type="entry name" value="TRANSLOCON-ASSOCIATED PROTEIN, ALPHA SUBUNIT"/>
    <property type="match status" value="1"/>
</dbReference>
<feature type="signal peptide" evidence="10">
    <location>
        <begin position="1"/>
        <end position="17"/>
    </location>
</feature>
<keyword evidence="5" id="KW-1133">Transmembrane helix</keyword>
<comment type="function">
    <text evidence="7">Is probably involved in a pathway contributing to genomic integrity.</text>
</comment>
<dbReference type="OrthoDB" id="1926781at2759"/>
<dbReference type="GeneID" id="18474601"/>
<dbReference type="RefSeq" id="XP_006960692.1">
    <property type="nucleotide sequence ID" value="XM_006960630.1"/>
</dbReference>
<dbReference type="HOGENOM" id="CLU_1078498_0_0_1"/>
<feature type="compositionally biased region" description="Basic and acidic residues" evidence="9">
    <location>
        <begin position="205"/>
        <end position="214"/>
    </location>
</feature>
<keyword evidence="6" id="KW-0472">Membrane</keyword>
<sequence length="258" mass="28092">MRITLLPLISLAGVAIASVSSSVKAPQIELKSAIINSISGLSIDGNVIINGQTNNLLINSLNSDPANYTLESISGVFKNVKNDKKVKDAPSVTNIGKTLISNSTTPYVYSFPSEFKTGDLKLEVSVTVRDNERISHVLDAFTGVLKVVEPKQTLDLEMLSIYALLAGIAYFVLKFVYETYINPLSPNEKKNKAKENKPSAPIRPVKIEEQKEGNDDWLPELAKLKQRKNKGGASSADETSGDETNKKGNKKSKKAGRK</sequence>
<dbReference type="GO" id="GO:0005789">
    <property type="term" value="C:endoplasmic reticulum membrane"/>
    <property type="evidence" value="ECO:0007669"/>
    <property type="project" value="UniProtKB-SubCell"/>
</dbReference>
<evidence type="ECO:0000256" key="10">
    <source>
        <dbReference type="SAM" id="SignalP"/>
    </source>
</evidence>
<evidence type="ECO:0000256" key="6">
    <source>
        <dbReference type="ARBA" id="ARBA00023136"/>
    </source>
</evidence>
<evidence type="ECO:0000256" key="1">
    <source>
        <dbReference type="ARBA" id="ARBA00004115"/>
    </source>
</evidence>
<feature type="compositionally biased region" description="Basic and acidic residues" evidence="9">
    <location>
        <begin position="187"/>
        <end position="197"/>
    </location>
</feature>
<evidence type="ECO:0000256" key="5">
    <source>
        <dbReference type="ARBA" id="ARBA00022989"/>
    </source>
</evidence>
<dbReference type="eggNOG" id="ENOG502S7BF">
    <property type="taxonomic scope" value="Eukaryota"/>
</dbReference>
<keyword evidence="3 10" id="KW-0732">Signal</keyword>
<protein>
    <recommendedName>
        <fullName evidence="13">Translocon-associated protein subunit alpha</fullName>
    </recommendedName>
</protein>
<keyword evidence="12" id="KW-1185">Reference proteome</keyword>
<proteinExistence type="inferred from homology"/>
<dbReference type="InterPro" id="IPR005595">
    <property type="entry name" value="TRAP_alpha"/>
</dbReference>
<evidence type="ECO:0000256" key="7">
    <source>
        <dbReference type="ARBA" id="ARBA00037565"/>
    </source>
</evidence>
<evidence type="ECO:0000313" key="12">
    <source>
        <dbReference type="Proteomes" id="UP000005242"/>
    </source>
</evidence>
<dbReference type="Proteomes" id="UP000005242">
    <property type="component" value="Unassembled WGS sequence"/>
</dbReference>
<accession>I4Y5Q8</accession>
<feature type="compositionally biased region" description="Basic residues" evidence="9">
    <location>
        <begin position="247"/>
        <end position="258"/>
    </location>
</feature>
<dbReference type="OMA" id="YQEEWIP"/>